<comment type="caution">
    <text evidence="1">The sequence shown here is derived from an EMBL/GenBank/DDBJ whole genome shotgun (WGS) entry which is preliminary data.</text>
</comment>
<dbReference type="Proteomes" id="UP000248330">
    <property type="component" value="Unassembled WGS sequence"/>
</dbReference>
<proteinExistence type="predicted"/>
<dbReference type="EMBL" id="QICN01000003">
    <property type="protein sequence ID" value="PXV69487.1"/>
    <property type="molecule type" value="Genomic_DNA"/>
</dbReference>
<dbReference type="RefSeq" id="WP_170123936.1">
    <property type="nucleotide sequence ID" value="NZ_CAKZQT010000021.1"/>
</dbReference>
<sequence>MTTIRLERRIAAAPAAVYDLVTRPARWHEWHPSSIRADAQAMESLAAGARFEEDIRSSGFTRHLRWTVREAEPPQRWCAEAVMDDGSTVHLRYELMADGDGTRFVRTLDYRLALPLLRWLNDVLMWRRVRRESNRALDNLVARFP</sequence>
<dbReference type="SUPFAM" id="SSF55961">
    <property type="entry name" value="Bet v1-like"/>
    <property type="match status" value="1"/>
</dbReference>
<gene>
    <name evidence="1" type="ORF">C8D93_10360</name>
</gene>
<dbReference type="AlphaFoldDB" id="A0A318EA91"/>
<dbReference type="Gene3D" id="3.30.530.20">
    <property type="match status" value="1"/>
</dbReference>
<dbReference type="Pfam" id="PF10604">
    <property type="entry name" value="Polyketide_cyc2"/>
    <property type="match status" value="1"/>
</dbReference>
<dbReference type="InterPro" id="IPR023393">
    <property type="entry name" value="START-like_dom_sf"/>
</dbReference>
<keyword evidence="2" id="KW-1185">Reference proteome</keyword>
<reference evidence="1 2" key="1">
    <citation type="submission" date="2018-04" db="EMBL/GenBank/DDBJ databases">
        <title>Genomic Encyclopedia of Type Strains, Phase IV (KMG-IV): sequencing the most valuable type-strain genomes for metagenomic binning, comparative biology and taxonomic classification.</title>
        <authorList>
            <person name="Goeker M."/>
        </authorList>
    </citation>
    <scope>NUCLEOTIDE SEQUENCE [LARGE SCALE GENOMIC DNA]</scope>
    <source>
        <strain evidence="1 2">DSM 104150</strain>
    </source>
</reference>
<organism evidence="1 2">
    <name type="scientific">Sinimarinibacterium flocculans</name>
    <dbReference type="NCBI Taxonomy" id="985250"/>
    <lineage>
        <taxon>Bacteria</taxon>
        <taxon>Pseudomonadati</taxon>
        <taxon>Pseudomonadota</taxon>
        <taxon>Gammaproteobacteria</taxon>
        <taxon>Nevskiales</taxon>
        <taxon>Nevskiaceae</taxon>
        <taxon>Sinimarinibacterium</taxon>
    </lineage>
</organism>
<dbReference type="CDD" id="cd07812">
    <property type="entry name" value="SRPBCC"/>
    <property type="match status" value="1"/>
</dbReference>
<evidence type="ECO:0000313" key="1">
    <source>
        <dbReference type="EMBL" id="PXV69487.1"/>
    </source>
</evidence>
<accession>A0A318EA91</accession>
<protein>
    <submittedName>
        <fullName evidence="1">Uncharacterized protein YndB with AHSA1/START domain</fullName>
    </submittedName>
</protein>
<name>A0A318EA91_9GAMM</name>
<dbReference type="InterPro" id="IPR019587">
    <property type="entry name" value="Polyketide_cyclase/dehydratase"/>
</dbReference>
<evidence type="ECO:0000313" key="2">
    <source>
        <dbReference type="Proteomes" id="UP000248330"/>
    </source>
</evidence>